<evidence type="ECO:0000313" key="1">
    <source>
        <dbReference type="EMBL" id="MPN34990.1"/>
    </source>
</evidence>
<gene>
    <name evidence="1" type="ORF">SDC9_182484</name>
</gene>
<dbReference type="EMBL" id="VSSQ01088307">
    <property type="protein sequence ID" value="MPN34990.1"/>
    <property type="molecule type" value="Genomic_DNA"/>
</dbReference>
<organism evidence="1">
    <name type="scientific">bioreactor metagenome</name>
    <dbReference type="NCBI Taxonomy" id="1076179"/>
    <lineage>
        <taxon>unclassified sequences</taxon>
        <taxon>metagenomes</taxon>
        <taxon>ecological metagenomes</taxon>
    </lineage>
</organism>
<dbReference type="AlphaFoldDB" id="A0A645H8G7"/>
<reference evidence="1" key="1">
    <citation type="submission" date="2019-08" db="EMBL/GenBank/DDBJ databases">
        <authorList>
            <person name="Kucharzyk K."/>
            <person name="Murdoch R.W."/>
            <person name="Higgins S."/>
            <person name="Loffler F."/>
        </authorList>
    </citation>
    <scope>NUCLEOTIDE SEQUENCE</scope>
</reference>
<sequence>MLFQPVEDAQLDVGQRADGQWNLLARKAGHQGRVLRCAHAMVDALHLQQVQGFDDVGWRAFLTCVGDDMQAEIAATCEQTGELGGWVALLG</sequence>
<protein>
    <submittedName>
        <fullName evidence="1">Uncharacterized protein</fullName>
    </submittedName>
</protein>
<proteinExistence type="predicted"/>
<accession>A0A645H8G7</accession>
<comment type="caution">
    <text evidence="1">The sequence shown here is derived from an EMBL/GenBank/DDBJ whole genome shotgun (WGS) entry which is preliminary data.</text>
</comment>
<name>A0A645H8G7_9ZZZZ</name>